<evidence type="ECO:0008006" key="3">
    <source>
        <dbReference type="Google" id="ProtNLM"/>
    </source>
</evidence>
<gene>
    <name evidence="1" type="ORF">SAMN05444370_101136</name>
</gene>
<name>A0A1H3VKM6_9RHOB</name>
<organism evidence="1 2">
    <name type="scientific">Rubrimonas cliftonensis</name>
    <dbReference type="NCBI Taxonomy" id="89524"/>
    <lineage>
        <taxon>Bacteria</taxon>
        <taxon>Pseudomonadati</taxon>
        <taxon>Pseudomonadota</taxon>
        <taxon>Alphaproteobacteria</taxon>
        <taxon>Rhodobacterales</taxon>
        <taxon>Paracoccaceae</taxon>
        <taxon>Rubrimonas</taxon>
    </lineage>
</organism>
<sequence length="75" mass="8386">MLLHPLPWPEGRRLAAAITFDVDVDSVIRNARPEDGHLRLAAVSMGRYGPAVAVPRILDTYGRFGLRQTVFMPAW</sequence>
<proteinExistence type="predicted"/>
<reference evidence="1 2" key="1">
    <citation type="submission" date="2016-10" db="EMBL/GenBank/DDBJ databases">
        <authorList>
            <person name="de Groot N.N."/>
        </authorList>
    </citation>
    <scope>NUCLEOTIDE SEQUENCE [LARGE SCALE GENOMIC DNA]</scope>
    <source>
        <strain evidence="1 2">DSM 15345</strain>
    </source>
</reference>
<dbReference type="Proteomes" id="UP000198703">
    <property type="component" value="Unassembled WGS sequence"/>
</dbReference>
<dbReference type="InterPro" id="IPR011330">
    <property type="entry name" value="Glyco_hydro/deAcase_b/a-brl"/>
</dbReference>
<dbReference type="AlphaFoldDB" id="A0A1H3VKM6"/>
<protein>
    <recommendedName>
        <fullName evidence="3">Polysaccharide deacetylase</fullName>
    </recommendedName>
</protein>
<accession>A0A1H3VKM6</accession>
<keyword evidence="2" id="KW-1185">Reference proteome</keyword>
<dbReference type="Gene3D" id="3.20.20.370">
    <property type="entry name" value="Glycoside hydrolase/deacetylase"/>
    <property type="match status" value="1"/>
</dbReference>
<evidence type="ECO:0000313" key="2">
    <source>
        <dbReference type="Proteomes" id="UP000198703"/>
    </source>
</evidence>
<dbReference type="RefSeq" id="WP_245730858.1">
    <property type="nucleotide sequence ID" value="NZ_FNQM01000001.1"/>
</dbReference>
<dbReference type="STRING" id="89524.SAMN05444370_101136"/>
<evidence type="ECO:0000313" key="1">
    <source>
        <dbReference type="EMBL" id="SDZ74672.1"/>
    </source>
</evidence>
<dbReference type="SUPFAM" id="SSF88713">
    <property type="entry name" value="Glycoside hydrolase/deacetylase"/>
    <property type="match status" value="1"/>
</dbReference>
<dbReference type="GO" id="GO:0005975">
    <property type="term" value="P:carbohydrate metabolic process"/>
    <property type="evidence" value="ECO:0007669"/>
    <property type="project" value="InterPro"/>
</dbReference>
<dbReference type="EMBL" id="FNQM01000001">
    <property type="protein sequence ID" value="SDZ74672.1"/>
    <property type="molecule type" value="Genomic_DNA"/>
</dbReference>